<feature type="compositionally biased region" description="Low complexity" evidence="1">
    <location>
        <begin position="9"/>
        <end position="20"/>
    </location>
</feature>
<keyword evidence="2" id="KW-1133">Transmembrane helix</keyword>
<name>A0A679K5Y1_9HYPH</name>
<feature type="transmembrane region" description="Helical" evidence="2">
    <location>
        <begin position="82"/>
        <end position="100"/>
    </location>
</feature>
<reference evidence="3" key="1">
    <citation type="submission" date="2019-12" db="EMBL/GenBank/DDBJ databases">
        <authorList>
            <person name="Cremers G."/>
        </authorList>
    </citation>
    <scope>NUCLEOTIDE SEQUENCE</scope>
    <source>
        <strain evidence="3">Mbul2</strain>
        <plasmid evidence="3">1</plasmid>
    </source>
</reference>
<organism evidence="3">
    <name type="scientific">Methylobacterium bullatum</name>
    <dbReference type="NCBI Taxonomy" id="570505"/>
    <lineage>
        <taxon>Bacteria</taxon>
        <taxon>Pseudomonadati</taxon>
        <taxon>Pseudomonadota</taxon>
        <taxon>Alphaproteobacteria</taxon>
        <taxon>Hyphomicrobiales</taxon>
        <taxon>Methylobacteriaceae</taxon>
        <taxon>Methylobacterium</taxon>
    </lineage>
</organism>
<feature type="region of interest" description="Disordered" evidence="1">
    <location>
        <begin position="9"/>
        <end position="40"/>
    </location>
</feature>
<sequence>MASCCNACASSASASGATSSIGVTRAGHSAPSPPWPPGRSATAWGWERGCLVGAACGWGAMTGLGCSVGTLLSGIMAGAASGWLFGATMFAGLTATLLAGRRLSLLP</sequence>
<keyword evidence="2" id="KW-0472">Membrane</keyword>
<keyword evidence="3" id="KW-0614">Plasmid</keyword>
<dbReference type="EMBL" id="LR743510">
    <property type="protein sequence ID" value="CAA2139473.1"/>
    <property type="molecule type" value="Genomic_DNA"/>
</dbReference>
<evidence type="ECO:0008006" key="4">
    <source>
        <dbReference type="Google" id="ProtNLM"/>
    </source>
</evidence>
<feature type="transmembrane region" description="Helical" evidence="2">
    <location>
        <begin position="49"/>
        <end position="76"/>
    </location>
</feature>
<dbReference type="AlphaFoldDB" id="A0A679K5Y1"/>
<protein>
    <recommendedName>
        <fullName evidence="4">Sulphur transport domain-containing protein</fullName>
    </recommendedName>
</protein>
<keyword evidence="2" id="KW-0812">Transmembrane</keyword>
<evidence type="ECO:0000256" key="1">
    <source>
        <dbReference type="SAM" id="MobiDB-lite"/>
    </source>
</evidence>
<geneLocation type="plasmid" evidence="3">
    <name>1</name>
</geneLocation>
<proteinExistence type="predicted"/>
<accession>A0A679K5Y1</accession>
<evidence type="ECO:0000313" key="3">
    <source>
        <dbReference type="EMBL" id="CAA2139473.1"/>
    </source>
</evidence>
<gene>
    <name evidence="3" type="ORF">MBLL_01634</name>
</gene>
<evidence type="ECO:0000256" key="2">
    <source>
        <dbReference type="SAM" id="Phobius"/>
    </source>
</evidence>